<protein>
    <submittedName>
        <fullName evidence="2">Aerotaxis receptor Aer</fullName>
    </submittedName>
</protein>
<keyword evidence="2" id="KW-0675">Receptor</keyword>
<feature type="domain" description="PAS" evidence="1">
    <location>
        <begin position="25"/>
        <end position="76"/>
    </location>
</feature>
<dbReference type="InterPro" id="IPR013655">
    <property type="entry name" value="PAS_fold_3"/>
</dbReference>
<dbReference type="InterPro" id="IPR000014">
    <property type="entry name" value="PAS"/>
</dbReference>
<gene>
    <name evidence="2" type="ORF">A3196_04665</name>
</gene>
<dbReference type="STRING" id="1818881.A3196_04665"/>
<dbReference type="Pfam" id="PF08447">
    <property type="entry name" value="PAS_3"/>
    <property type="match status" value="1"/>
</dbReference>
<dbReference type="PROSITE" id="PS50112">
    <property type="entry name" value="PAS"/>
    <property type="match status" value="1"/>
</dbReference>
<accession>A0A1E2UNJ1</accession>
<organism evidence="2 3">
    <name type="scientific">Candidatus Thiodiazotropha endoloripes</name>
    <dbReference type="NCBI Taxonomy" id="1818881"/>
    <lineage>
        <taxon>Bacteria</taxon>
        <taxon>Pseudomonadati</taxon>
        <taxon>Pseudomonadota</taxon>
        <taxon>Gammaproteobacteria</taxon>
        <taxon>Chromatiales</taxon>
        <taxon>Sedimenticolaceae</taxon>
        <taxon>Candidatus Thiodiazotropha</taxon>
    </lineage>
</organism>
<dbReference type="AlphaFoldDB" id="A0A1E2UNJ1"/>
<evidence type="ECO:0000313" key="3">
    <source>
        <dbReference type="Proteomes" id="UP000094849"/>
    </source>
</evidence>
<dbReference type="EMBL" id="LVJZ01000003">
    <property type="protein sequence ID" value="ODB96115.1"/>
    <property type="molecule type" value="Genomic_DNA"/>
</dbReference>
<dbReference type="Gene3D" id="3.30.450.20">
    <property type="entry name" value="PAS domain"/>
    <property type="match status" value="1"/>
</dbReference>
<dbReference type="RefSeq" id="WP_069003123.1">
    <property type="nucleotide sequence ID" value="NZ_LVJX01000004.1"/>
</dbReference>
<proteinExistence type="predicted"/>
<evidence type="ECO:0000313" key="2">
    <source>
        <dbReference type="EMBL" id="ODB96115.1"/>
    </source>
</evidence>
<dbReference type="Proteomes" id="UP000094849">
    <property type="component" value="Unassembled WGS sequence"/>
</dbReference>
<reference evidence="2 3" key="1">
    <citation type="submission" date="2016-03" db="EMBL/GenBank/DDBJ databases">
        <title>Chemosynthetic sulphur-oxidizing symbionts of marine invertebrate animals are capable of nitrogen fixation.</title>
        <authorList>
            <person name="Petersen J.M."/>
            <person name="Kemper A."/>
            <person name="Gruber-Vodicka H."/>
            <person name="Cardini U."/>
            <person name="Geest Mvander."/>
            <person name="Kleiner M."/>
            <person name="Bulgheresi S."/>
            <person name="Fussmann M."/>
            <person name="Herbold C."/>
            <person name="Seah B.K.B."/>
            <person name="Antony C.Paul."/>
            <person name="Liu D."/>
            <person name="Belitz A."/>
            <person name="Weber M."/>
        </authorList>
    </citation>
    <scope>NUCLEOTIDE SEQUENCE [LARGE SCALE GENOMIC DNA]</scope>
    <source>
        <strain evidence="2">G_D</strain>
    </source>
</reference>
<comment type="caution">
    <text evidence="2">The sequence shown here is derived from an EMBL/GenBank/DDBJ whole genome shotgun (WGS) entry which is preliminary data.</text>
</comment>
<dbReference type="NCBIfam" id="TIGR00229">
    <property type="entry name" value="sensory_box"/>
    <property type="match status" value="1"/>
</dbReference>
<name>A0A1E2UNJ1_9GAMM</name>
<dbReference type="CDD" id="cd00130">
    <property type="entry name" value="PAS"/>
    <property type="match status" value="1"/>
</dbReference>
<dbReference type="SUPFAM" id="SSF55785">
    <property type="entry name" value="PYP-like sensor domain (PAS domain)"/>
    <property type="match status" value="1"/>
</dbReference>
<keyword evidence="3" id="KW-1185">Reference proteome</keyword>
<dbReference type="InterPro" id="IPR035965">
    <property type="entry name" value="PAS-like_dom_sf"/>
</dbReference>
<sequence>MKPNVTPTNREIIMDENDFIVSKTDLKGRITYANRIFMKIAGYAEHELLNVQHNIIRHPDMPRGVFRLLWSVIETGQECFAYVKNMAKSGDYYWVFANVTADYGQDGKPIGYFSVRRKPSRSGIEVITPIYQEMMRIEQQAGPGNAPDASLEWLQGVLQSKGTSYEEFIHTLGH</sequence>
<evidence type="ECO:0000259" key="1">
    <source>
        <dbReference type="PROSITE" id="PS50112"/>
    </source>
</evidence>